<evidence type="ECO:0000313" key="4">
    <source>
        <dbReference type="EMBL" id="VDL65643.1"/>
    </source>
</evidence>
<feature type="signal peptide" evidence="3">
    <location>
        <begin position="1"/>
        <end position="18"/>
    </location>
</feature>
<feature type="region of interest" description="Disordered" evidence="2">
    <location>
        <begin position="340"/>
        <end position="383"/>
    </location>
</feature>
<name>A0A0N4XHQ1_NIPBR</name>
<dbReference type="InterPro" id="IPR012337">
    <property type="entry name" value="RNaseH-like_sf"/>
</dbReference>
<gene>
    <name evidence="4" type="ORF">NBR_LOCUS2054</name>
</gene>
<dbReference type="SUPFAM" id="SSF53098">
    <property type="entry name" value="Ribonuclease H-like"/>
    <property type="match status" value="1"/>
</dbReference>
<feature type="chain" id="PRO_5043124668" evidence="3">
    <location>
        <begin position="19"/>
        <end position="1309"/>
    </location>
</feature>
<sequence>MSVLTFVAVLFFLTCCGARPAIVCYRNGEKGAELADLKELCEAEFTVPLCPMNKLLDTASSPSFADVMSSIKSIVSEMLNIIAPHIFELLCIVYIGTRWRANAAALLVSERASKESSEKFTEEKLRNGELLLEKQELEEEIKRLIDSDRDRHNMERLISDHFSAVVKNPEYFNILTFVDFNNQRWPRHRGKLLKYFVVDVKVSQTAFVLVQISKDDAKHFAKHFSLVETTAARNAEYRHKRIDIPKQSQEWLARRLKHIVVFSPSDDRSKMLSVDRLIPLFGDPERVLIHHLQQNAISDYISVSLCEGSWALARRSPGSDNYCTGENFIGLLPLIHTLRDPSRDRDREGSSEENVIALDITDQPDDGNNMDIDNDPQSSQPRYSECQQETQSVRQFDTILTSMRVVESKVDHLAVFVEEISSELRERNILYEEGLELGTEEKRREFGLHRDDVERDRLKKDLSRLQIDGVKLSYAQKETIVRMAWVSYYRDPSRPGADFVRCKLCNKDSGPYIPDSDHQACNEMDVETERIQRKRLRPGTGVLDKSANLLGENHVLCLKRFSNLSTSTKAIGITRLIESLKRHEKRSLEHERKYNEFVLAVRSFDRSLSPEVMAATVTSTLIAYTIAKLGLSFAKQFPLLLMAMKSGAVSTTAHYEATTAQRMVKQFAQHMKYDVLHYIISNNLPFSLLADGTSNDGVKWIVFLLRTVSPANRPITFHFSLVELESETADDIVNAFVSVLEKYSSWTGSDGLSIKPYDFAMEKIVALTSDGASVMTGSVNGVYTQLKRLMWDNSRREELILAVCSAHKLNLVVTSLSEHAIELAQATIMEMHHLFGSNLRTKGRAIYNKAAHDMGFPTLHMDKLHKVRWSASLQNALAKVLRMYPVLIEALERTAKDRSFPSSIRERAKVAAWVLKDGRTYIVLHHVNALLEHLTRISEALQNEESLLVDFLMRWRHLHFLLENQQIKHNVYRDLLKGRTLQLVDSATRRVQNVELDYLQNYYTSHPTSSSADSAPINFILAYNPKMFSDYNKHKQVDKMDEVLRDATEGSRALKHFRNLNAAGSDQEEEPDVNLGFSYHTEDAPDFDIGRLESLALGKVYSDGTGTLAAQNHIDAFYDEVKMSLKKHMTSSRSTEATEDFPYALDRHIILDVIECGGDFEHFNNCVLNGTSRESRGYPSYINEDGVVDTTARKALIINSIESIKRYCNLPSANYEFTRFYNNIGENVRRLRSWPLDLRSDRYSLRLYQTLLDNANELMLEDPIIEGIRCFLVIPASNADPERSFSTANRLSRGERSKLGTQTLDYLMT</sequence>
<evidence type="ECO:0000256" key="1">
    <source>
        <dbReference type="SAM" id="Coils"/>
    </source>
</evidence>
<reference evidence="4 5" key="2">
    <citation type="submission" date="2018-11" db="EMBL/GenBank/DDBJ databases">
        <authorList>
            <consortium name="Pathogen Informatics"/>
        </authorList>
    </citation>
    <scope>NUCLEOTIDE SEQUENCE [LARGE SCALE GENOMIC DNA]</scope>
</reference>
<organism evidence="6">
    <name type="scientific">Nippostrongylus brasiliensis</name>
    <name type="common">Rat hookworm</name>
    <dbReference type="NCBI Taxonomy" id="27835"/>
    <lineage>
        <taxon>Eukaryota</taxon>
        <taxon>Metazoa</taxon>
        <taxon>Ecdysozoa</taxon>
        <taxon>Nematoda</taxon>
        <taxon>Chromadorea</taxon>
        <taxon>Rhabditida</taxon>
        <taxon>Rhabditina</taxon>
        <taxon>Rhabditomorpha</taxon>
        <taxon>Strongyloidea</taxon>
        <taxon>Heligmosomidae</taxon>
        <taxon>Nippostrongylus</taxon>
    </lineage>
</organism>
<proteinExistence type="predicted"/>
<reference evidence="6" key="1">
    <citation type="submission" date="2017-02" db="UniProtKB">
        <authorList>
            <consortium name="WormBaseParasite"/>
        </authorList>
    </citation>
    <scope>IDENTIFICATION</scope>
</reference>
<dbReference type="PANTHER" id="PTHR46880:SF9">
    <property type="entry name" value="ZINC FINGER PROTEIN 862"/>
    <property type="match status" value="1"/>
</dbReference>
<evidence type="ECO:0000313" key="6">
    <source>
        <dbReference type="WBParaSite" id="NBR_0000205301-mRNA-1"/>
    </source>
</evidence>
<accession>A0A0N4XHQ1</accession>
<protein>
    <submittedName>
        <fullName evidence="6">DUF4371 domain-containing protein</fullName>
    </submittedName>
</protein>
<dbReference type="PANTHER" id="PTHR46880">
    <property type="entry name" value="RAS-ASSOCIATING DOMAIN-CONTAINING PROTEIN"/>
    <property type="match status" value="1"/>
</dbReference>
<keyword evidence="3" id="KW-0732">Signal</keyword>
<feature type="compositionally biased region" description="Basic and acidic residues" evidence="2">
    <location>
        <begin position="340"/>
        <end position="350"/>
    </location>
</feature>
<dbReference type="Proteomes" id="UP000271162">
    <property type="component" value="Unassembled WGS sequence"/>
</dbReference>
<evidence type="ECO:0000256" key="2">
    <source>
        <dbReference type="SAM" id="MobiDB-lite"/>
    </source>
</evidence>
<keyword evidence="5" id="KW-1185">Reference proteome</keyword>
<feature type="coiled-coil region" evidence="1">
    <location>
        <begin position="120"/>
        <end position="147"/>
    </location>
</feature>
<evidence type="ECO:0000313" key="5">
    <source>
        <dbReference type="Proteomes" id="UP000271162"/>
    </source>
</evidence>
<dbReference type="WBParaSite" id="NBR_0000205301-mRNA-1">
    <property type="protein sequence ID" value="NBR_0000205301-mRNA-1"/>
    <property type="gene ID" value="NBR_0000205301"/>
</dbReference>
<keyword evidence="1" id="KW-0175">Coiled coil</keyword>
<evidence type="ECO:0000256" key="3">
    <source>
        <dbReference type="SAM" id="SignalP"/>
    </source>
</evidence>
<dbReference type="EMBL" id="UYSL01002064">
    <property type="protein sequence ID" value="VDL65643.1"/>
    <property type="molecule type" value="Genomic_DNA"/>
</dbReference>